<dbReference type="Pfam" id="PF13529">
    <property type="entry name" value="Peptidase_C39_2"/>
    <property type="match status" value="1"/>
</dbReference>
<reference evidence="2" key="1">
    <citation type="submission" date="2020-10" db="EMBL/GenBank/DDBJ databases">
        <title>Taxonomic study of unclassified bacteria belonging to the class Ktedonobacteria.</title>
        <authorList>
            <person name="Yabe S."/>
            <person name="Wang C.M."/>
            <person name="Zheng Y."/>
            <person name="Sakai Y."/>
            <person name="Cavaletti L."/>
            <person name="Monciardini P."/>
            <person name="Donadio S."/>
        </authorList>
    </citation>
    <scope>NUCLEOTIDE SEQUENCE</scope>
    <source>
        <strain evidence="2">SOSP1-1</strain>
    </source>
</reference>
<dbReference type="Gene3D" id="3.90.70.10">
    <property type="entry name" value="Cysteine proteinases"/>
    <property type="match status" value="1"/>
</dbReference>
<name>A0A8J3HYP7_9CHLR</name>
<dbReference type="InterPro" id="IPR039564">
    <property type="entry name" value="Peptidase_C39-like"/>
</dbReference>
<dbReference type="RefSeq" id="WP_236031045.1">
    <property type="nucleotide sequence ID" value="NZ_BNJF01000001.1"/>
</dbReference>
<accession>A0A8J3HYP7</accession>
<proteinExistence type="predicted"/>
<keyword evidence="3" id="KW-1185">Reference proteome</keyword>
<evidence type="ECO:0000259" key="1">
    <source>
        <dbReference type="Pfam" id="PF13529"/>
    </source>
</evidence>
<evidence type="ECO:0000313" key="3">
    <source>
        <dbReference type="Proteomes" id="UP000612362"/>
    </source>
</evidence>
<protein>
    <recommendedName>
        <fullName evidence="1">Peptidase C39-like domain-containing protein</fullName>
    </recommendedName>
</protein>
<dbReference type="CDD" id="cd02549">
    <property type="entry name" value="Peptidase_C39A"/>
    <property type="match status" value="1"/>
</dbReference>
<dbReference type="InterPro" id="IPR039563">
    <property type="entry name" value="Peptidase_C39_single_dom"/>
</dbReference>
<gene>
    <name evidence="2" type="ORF">KSX_16110</name>
</gene>
<evidence type="ECO:0000313" key="2">
    <source>
        <dbReference type="EMBL" id="GHO43448.1"/>
    </source>
</evidence>
<sequence>MKQSLLSRLLPTRSTLLLGGSLLGLAGLSFAITEKTSQSASYQSSTSQFHEFWQQSGRQDFSSWIFNSATIASDGSLRLAPGSGYQNCYAAYIDGGRASYDNKARICAGRDPFAAGAYNQQNYYNGGQFYYGAAVSPIHNAAQPINSLIPSWNATTPTGTWIQTHVRILVSGNWSRWYKLPIWASDLNTVKRHSIDGQDDGFGTVDTDTFRTKGYTVTSYQLAVTLCTTSLNTSPSVYRLAAVASHETDAQYTPQVNSDQGAWGKNLNVPQRSQMLAEYKGKDYGGGGEVWCSPTSTSMVLAYWSSVLNRQDLVQTVPDTARDTYDFTYQGTGNWPFNTAYAGSKGLTAYVTRMYSMSQIEQWIKAGVPVIISIGFRAGELPKSPVSSTDGHIIVVRGFASNGDVIVNDPAAASNDGVQITYNRQALQNAWLRSSHGTVYIITPENWQVPTANRLTNW</sequence>
<feature type="domain" description="Peptidase C39-like" evidence="1">
    <location>
        <begin position="267"/>
        <end position="411"/>
    </location>
</feature>
<comment type="caution">
    <text evidence="2">The sequence shown here is derived from an EMBL/GenBank/DDBJ whole genome shotgun (WGS) entry which is preliminary data.</text>
</comment>
<organism evidence="2 3">
    <name type="scientific">Ktedonospora formicarum</name>
    <dbReference type="NCBI Taxonomy" id="2778364"/>
    <lineage>
        <taxon>Bacteria</taxon>
        <taxon>Bacillati</taxon>
        <taxon>Chloroflexota</taxon>
        <taxon>Ktedonobacteria</taxon>
        <taxon>Ktedonobacterales</taxon>
        <taxon>Ktedonobacteraceae</taxon>
        <taxon>Ktedonospora</taxon>
    </lineage>
</organism>
<dbReference type="AlphaFoldDB" id="A0A8J3HYP7"/>
<dbReference type="Proteomes" id="UP000612362">
    <property type="component" value="Unassembled WGS sequence"/>
</dbReference>
<dbReference type="EMBL" id="BNJF01000001">
    <property type="protein sequence ID" value="GHO43448.1"/>
    <property type="molecule type" value="Genomic_DNA"/>
</dbReference>